<dbReference type="RefSeq" id="WP_381091748.1">
    <property type="nucleotide sequence ID" value="NZ_JBHUDX010000118.1"/>
</dbReference>
<accession>A0ABW4J0L0</accession>
<evidence type="ECO:0000313" key="1">
    <source>
        <dbReference type="EMBL" id="MFD1663169.1"/>
    </source>
</evidence>
<sequence length="86" mass="9627">MHHAAREMRSPILSIHPYIPAIGQHEDVICSMASRGDCDHRLVAQVRTELSDGSIHHWRVCGEWLTSHPSAIAHIKTKGFQEPANP</sequence>
<reference evidence="2" key="1">
    <citation type="journal article" date="2019" name="Int. J. Syst. Evol. Microbiol.">
        <title>The Global Catalogue of Microorganisms (GCM) 10K type strain sequencing project: providing services to taxonomists for standard genome sequencing and annotation.</title>
        <authorList>
            <consortium name="The Broad Institute Genomics Platform"/>
            <consortium name="The Broad Institute Genome Sequencing Center for Infectious Disease"/>
            <person name="Wu L."/>
            <person name="Ma J."/>
        </authorList>
    </citation>
    <scope>NUCLEOTIDE SEQUENCE [LARGE SCALE GENOMIC DNA]</scope>
    <source>
        <strain evidence="2">CGMCC 1.12470</strain>
    </source>
</reference>
<dbReference type="Proteomes" id="UP001597261">
    <property type="component" value="Unassembled WGS sequence"/>
</dbReference>
<keyword evidence="2" id="KW-1185">Reference proteome</keyword>
<name>A0ABW4J0L0_9ACTN</name>
<protein>
    <submittedName>
        <fullName evidence="1">Uncharacterized protein</fullName>
    </submittedName>
</protein>
<proteinExistence type="predicted"/>
<dbReference type="EMBL" id="JBHUDX010000118">
    <property type="protein sequence ID" value="MFD1663169.1"/>
    <property type="molecule type" value="Genomic_DNA"/>
</dbReference>
<gene>
    <name evidence="1" type="ORF">ACFSL4_34640</name>
</gene>
<organism evidence="1 2">
    <name type="scientific">Streptomyces caeni</name>
    <dbReference type="NCBI Taxonomy" id="2307231"/>
    <lineage>
        <taxon>Bacteria</taxon>
        <taxon>Bacillati</taxon>
        <taxon>Actinomycetota</taxon>
        <taxon>Actinomycetes</taxon>
        <taxon>Kitasatosporales</taxon>
        <taxon>Streptomycetaceae</taxon>
        <taxon>Streptomyces</taxon>
    </lineage>
</organism>
<evidence type="ECO:0000313" key="2">
    <source>
        <dbReference type="Proteomes" id="UP001597261"/>
    </source>
</evidence>
<comment type="caution">
    <text evidence="1">The sequence shown here is derived from an EMBL/GenBank/DDBJ whole genome shotgun (WGS) entry which is preliminary data.</text>
</comment>